<protein>
    <submittedName>
        <fullName evidence="2">Anti-sigma factor RsiW</fullName>
    </submittedName>
</protein>
<evidence type="ECO:0000259" key="1">
    <source>
        <dbReference type="Pfam" id="PF13490"/>
    </source>
</evidence>
<reference evidence="2 3" key="1">
    <citation type="submission" date="2020-08" db="EMBL/GenBank/DDBJ databases">
        <title>Genomic Encyclopedia of Type Strains, Phase IV (KMG-IV): sequencing the most valuable type-strain genomes for metagenomic binning, comparative biology and taxonomic classification.</title>
        <authorList>
            <person name="Goeker M."/>
        </authorList>
    </citation>
    <scope>NUCLEOTIDE SEQUENCE [LARGE SCALE GENOMIC DNA]</scope>
    <source>
        <strain evidence="2 3">DSM 23562</strain>
    </source>
</reference>
<dbReference type="EMBL" id="JACHGW010000002">
    <property type="protein sequence ID" value="MBB6049900.1"/>
    <property type="molecule type" value="Genomic_DNA"/>
</dbReference>
<dbReference type="InterPro" id="IPR041916">
    <property type="entry name" value="Anti_sigma_zinc_sf"/>
</dbReference>
<feature type="domain" description="Putative zinc-finger" evidence="1">
    <location>
        <begin position="4"/>
        <end position="38"/>
    </location>
</feature>
<dbReference type="Pfam" id="PF13490">
    <property type="entry name" value="zf-HC2"/>
    <property type="match status" value="1"/>
</dbReference>
<name>A0A7W9SP32_ARMRO</name>
<accession>A0A7W9SP32</accession>
<dbReference type="Proteomes" id="UP000520814">
    <property type="component" value="Unassembled WGS sequence"/>
</dbReference>
<dbReference type="AlphaFoldDB" id="A0A7W9SP32"/>
<keyword evidence="3" id="KW-1185">Reference proteome</keyword>
<gene>
    <name evidence="2" type="ORF">HNQ39_001691</name>
</gene>
<evidence type="ECO:0000313" key="3">
    <source>
        <dbReference type="Proteomes" id="UP000520814"/>
    </source>
</evidence>
<proteinExistence type="predicted"/>
<comment type="caution">
    <text evidence="2">The sequence shown here is derived from an EMBL/GenBank/DDBJ whole genome shotgun (WGS) entry which is preliminary data.</text>
</comment>
<dbReference type="RefSeq" id="WP_184193845.1">
    <property type="nucleotide sequence ID" value="NZ_JACHGW010000002.1"/>
</dbReference>
<organism evidence="2 3">
    <name type="scientific">Armatimonas rosea</name>
    <dbReference type="NCBI Taxonomy" id="685828"/>
    <lineage>
        <taxon>Bacteria</taxon>
        <taxon>Bacillati</taxon>
        <taxon>Armatimonadota</taxon>
        <taxon>Armatimonadia</taxon>
        <taxon>Armatimonadales</taxon>
        <taxon>Armatimonadaceae</taxon>
        <taxon>Armatimonas</taxon>
    </lineage>
</organism>
<evidence type="ECO:0000313" key="2">
    <source>
        <dbReference type="EMBL" id="MBB6049900.1"/>
    </source>
</evidence>
<dbReference type="InterPro" id="IPR027383">
    <property type="entry name" value="Znf_put"/>
</dbReference>
<sequence>MLDCRNIQAGLSEYIDGVLTVEQAEATQAHLRSCAVCAKVADELAQTTRLLAFLPRPEPSQDFEQKLAARLAGQALRPKPITLGEKLSAWWSRPRVRPIVASGLAVACLVPVVVLFPRATPPTVVATPAVEAVAENAEVDQAMQEHLSAKAGEVLGDSSGLLLASAPAERETGS</sequence>
<dbReference type="Gene3D" id="1.10.10.1320">
    <property type="entry name" value="Anti-sigma factor, zinc-finger domain"/>
    <property type="match status" value="1"/>
</dbReference>